<accession>A0A916UUN4</accession>
<evidence type="ECO:0000259" key="1">
    <source>
        <dbReference type="PROSITE" id="PS50965"/>
    </source>
</evidence>
<dbReference type="Proteomes" id="UP000637423">
    <property type="component" value="Unassembled WGS sequence"/>
</dbReference>
<dbReference type="Pfam" id="PF08378">
    <property type="entry name" value="NERD"/>
    <property type="match status" value="1"/>
</dbReference>
<keyword evidence="3" id="KW-1185">Reference proteome</keyword>
<protein>
    <recommendedName>
        <fullName evidence="1">NERD domain-containing protein</fullName>
    </recommendedName>
</protein>
<gene>
    <name evidence="2" type="ORF">GCM10011396_38590</name>
</gene>
<dbReference type="EMBL" id="BMED01000004">
    <property type="protein sequence ID" value="GGC87615.1"/>
    <property type="molecule type" value="Genomic_DNA"/>
</dbReference>
<name>A0A916UUN4_9BURK</name>
<dbReference type="PROSITE" id="PS50965">
    <property type="entry name" value="NERD"/>
    <property type="match status" value="1"/>
</dbReference>
<evidence type="ECO:0000313" key="2">
    <source>
        <dbReference type="EMBL" id="GGC87615.1"/>
    </source>
</evidence>
<reference evidence="2" key="2">
    <citation type="submission" date="2020-09" db="EMBL/GenBank/DDBJ databases">
        <authorList>
            <person name="Sun Q."/>
            <person name="Zhou Y."/>
        </authorList>
    </citation>
    <scope>NUCLEOTIDE SEQUENCE</scope>
    <source>
        <strain evidence="2">CGMCC 1.10998</strain>
    </source>
</reference>
<dbReference type="AlphaFoldDB" id="A0A916UUN4"/>
<organism evidence="2 3">
    <name type="scientific">Undibacterium terreum</name>
    <dbReference type="NCBI Taxonomy" id="1224302"/>
    <lineage>
        <taxon>Bacteria</taxon>
        <taxon>Pseudomonadati</taxon>
        <taxon>Pseudomonadota</taxon>
        <taxon>Betaproteobacteria</taxon>
        <taxon>Burkholderiales</taxon>
        <taxon>Oxalobacteraceae</taxon>
        <taxon>Undibacterium</taxon>
    </lineage>
</organism>
<feature type="domain" description="NERD" evidence="1">
    <location>
        <begin position="18"/>
        <end position="141"/>
    </location>
</feature>
<evidence type="ECO:0000313" key="3">
    <source>
        <dbReference type="Proteomes" id="UP000637423"/>
    </source>
</evidence>
<reference evidence="2" key="1">
    <citation type="journal article" date="2014" name="Int. J. Syst. Evol. Microbiol.">
        <title>Complete genome sequence of Corynebacterium casei LMG S-19264T (=DSM 44701T), isolated from a smear-ripened cheese.</title>
        <authorList>
            <consortium name="US DOE Joint Genome Institute (JGI-PGF)"/>
            <person name="Walter F."/>
            <person name="Albersmeier A."/>
            <person name="Kalinowski J."/>
            <person name="Ruckert C."/>
        </authorList>
    </citation>
    <scope>NUCLEOTIDE SEQUENCE</scope>
    <source>
        <strain evidence="2">CGMCC 1.10998</strain>
    </source>
</reference>
<sequence>MHWIKGYGSDPQVQREVAGLRAEAFVAALLERGRRQHSDWQLWHGVLLVFEDGTASEFSVEVDHLLVTNTQVFVIETKWKSGTVIAQPTAAQWQVSTPHGSGTMRNALAQAKQTAKVLRQQWQLDVPVIPLVAIHGQSTRIEEGPGNVVEAENILQVLQAFDSTASAQHLKRSDIAELLYRHRRTTPEAMQAHIARVQQAQLKAENKQYVDSASLN</sequence>
<dbReference type="InterPro" id="IPR011528">
    <property type="entry name" value="NERD"/>
</dbReference>
<comment type="caution">
    <text evidence="2">The sequence shown here is derived from an EMBL/GenBank/DDBJ whole genome shotgun (WGS) entry which is preliminary data.</text>
</comment>
<proteinExistence type="predicted"/>